<evidence type="ECO:0000313" key="3">
    <source>
        <dbReference type="Proteomes" id="UP000595140"/>
    </source>
</evidence>
<keyword evidence="3" id="KW-1185">Reference proteome</keyword>
<reference evidence="2 3" key="1">
    <citation type="submission" date="2018-04" db="EMBL/GenBank/DDBJ databases">
        <authorList>
            <person name="Vogel A."/>
        </authorList>
    </citation>
    <scope>NUCLEOTIDE SEQUENCE [LARGE SCALE GENOMIC DNA]</scope>
</reference>
<accession>A0A484NC34</accession>
<name>A0A484NC34_9ASTE</name>
<proteinExistence type="predicted"/>
<gene>
    <name evidence="2" type="ORF">CCAM_LOCUS40406</name>
</gene>
<organism evidence="2 3">
    <name type="scientific">Cuscuta campestris</name>
    <dbReference type="NCBI Taxonomy" id="132261"/>
    <lineage>
        <taxon>Eukaryota</taxon>
        <taxon>Viridiplantae</taxon>
        <taxon>Streptophyta</taxon>
        <taxon>Embryophyta</taxon>
        <taxon>Tracheophyta</taxon>
        <taxon>Spermatophyta</taxon>
        <taxon>Magnoliopsida</taxon>
        <taxon>eudicotyledons</taxon>
        <taxon>Gunneridae</taxon>
        <taxon>Pentapetalae</taxon>
        <taxon>asterids</taxon>
        <taxon>lamiids</taxon>
        <taxon>Solanales</taxon>
        <taxon>Convolvulaceae</taxon>
        <taxon>Cuscuteae</taxon>
        <taxon>Cuscuta</taxon>
        <taxon>Cuscuta subgen. Grammica</taxon>
        <taxon>Cuscuta sect. Cleistogrammica</taxon>
    </lineage>
</organism>
<sequence length="95" mass="11058">MSNKFPASFPQNPPSESSVHPRTRTSPRVLRRVPDWADAIKETRMQQKRRLYKHGDWVLHRSSLRHLSTVLSSRVILSLVPPVTWPPRSRPTTPR</sequence>
<feature type="region of interest" description="Disordered" evidence="1">
    <location>
        <begin position="1"/>
        <end position="29"/>
    </location>
</feature>
<evidence type="ECO:0000313" key="2">
    <source>
        <dbReference type="EMBL" id="VFQ98630.1"/>
    </source>
</evidence>
<evidence type="ECO:0000256" key="1">
    <source>
        <dbReference type="SAM" id="MobiDB-lite"/>
    </source>
</evidence>
<dbReference type="Proteomes" id="UP000595140">
    <property type="component" value="Unassembled WGS sequence"/>
</dbReference>
<protein>
    <submittedName>
        <fullName evidence="2">Uncharacterized protein</fullName>
    </submittedName>
</protein>
<dbReference type="EMBL" id="OOIL02006606">
    <property type="protein sequence ID" value="VFQ98630.1"/>
    <property type="molecule type" value="Genomic_DNA"/>
</dbReference>
<dbReference type="AlphaFoldDB" id="A0A484NC34"/>